<keyword evidence="4" id="KW-1185">Reference proteome</keyword>
<evidence type="ECO:0000313" key="4">
    <source>
        <dbReference type="Proteomes" id="UP000596739"/>
    </source>
</evidence>
<sequence length="268" mass="31241">MFDTDVRDKEDNLNKSRLQEKASVRSFLKIIMILICVSTFLYSAYRLYVIGHEYSTATNEYKKLQKYVEKIPSDKSKSNFSSEININFKELKAINNDVIGWIYFENIDINYPIVKGTDNTFYLNHTFKKEVNKSGSIFMDYTNDEQFKDFYTILYGHNLKNSSMFSALMKYKEKDFYVSNHCFWIYTPSGKLKCEIFSCYITSSTSKSYNKNFESKEQYGSFLRDITNNSIYDTGVTVTAEDSIVSLSTCTNSDKESRIIVHAKVIKQ</sequence>
<dbReference type="NCBIfam" id="TIGR03064">
    <property type="entry name" value="sortase_srtB"/>
    <property type="match status" value="1"/>
</dbReference>
<feature type="transmembrane region" description="Helical" evidence="2">
    <location>
        <begin position="27"/>
        <end position="45"/>
    </location>
</feature>
<dbReference type="Pfam" id="PF04203">
    <property type="entry name" value="Sortase"/>
    <property type="match status" value="1"/>
</dbReference>
<name>A0ABS1EKA0_9CLOT</name>
<organism evidence="3 4">
    <name type="scientific">Clostridium yunnanense</name>
    <dbReference type="NCBI Taxonomy" id="2800325"/>
    <lineage>
        <taxon>Bacteria</taxon>
        <taxon>Bacillati</taxon>
        <taxon>Bacillota</taxon>
        <taxon>Clostridia</taxon>
        <taxon>Eubacteriales</taxon>
        <taxon>Clostridiaceae</taxon>
        <taxon>Clostridium</taxon>
    </lineage>
</organism>
<evidence type="ECO:0000256" key="1">
    <source>
        <dbReference type="ARBA" id="ARBA00022801"/>
    </source>
</evidence>
<protein>
    <submittedName>
        <fullName evidence="3">Class B sortase</fullName>
        <ecNumber evidence="3">3.4.22.71</ecNumber>
    </submittedName>
</protein>
<keyword evidence="2" id="KW-0472">Membrane</keyword>
<reference evidence="4" key="1">
    <citation type="submission" date="2021-01" db="EMBL/GenBank/DDBJ databases">
        <title>Genome public.</title>
        <authorList>
            <person name="Liu C."/>
            <person name="Sun Q."/>
        </authorList>
    </citation>
    <scope>NUCLEOTIDE SEQUENCE [LARGE SCALE GENOMIC DNA]</scope>
    <source>
        <strain evidence="4">YIM B02505</strain>
    </source>
</reference>
<proteinExistence type="predicted"/>
<dbReference type="InterPro" id="IPR009835">
    <property type="entry name" value="SrtB"/>
</dbReference>
<dbReference type="Gene3D" id="2.40.260.10">
    <property type="entry name" value="Sortase"/>
    <property type="match status" value="1"/>
</dbReference>
<dbReference type="InterPro" id="IPR005754">
    <property type="entry name" value="Sortase"/>
</dbReference>
<dbReference type="CDD" id="cd05826">
    <property type="entry name" value="Sortase_B"/>
    <property type="match status" value="1"/>
</dbReference>
<evidence type="ECO:0000313" key="3">
    <source>
        <dbReference type="EMBL" id="MBK1809791.1"/>
    </source>
</evidence>
<dbReference type="RefSeq" id="WP_200266350.1">
    <property type="nucleotide sequence ID" value="NZ_JAENHN010000010.1"/>
</dbReference>
<dbReference type="EMBL" id="JAENHN010000010">
    <property type="protein sequence ID" value="MBK1809791.1"/>
    <property type="molecule type" value="Genomic_DNA"/>
</dbReference>
<accession>A0ABS1EKA0</accession>
<gene>
    <name evidence="3" type="primary">srtB</name>
    <name evidence="3" type="ORF">JHL18_03940</name>
</gene>
<dbReference type="InterPro" id="IPR023365">
    <property type="entry name" value="Sortase_dom-sf"/>
</dbReference>
<dbReference type="EC" id="3.4.22.71" evidence="3"/>
<evidence type="ECO:0000256" key="2">
    <source>
        <dbReference type="SAM" id="Phobius"/>
    </source>
</evidence>
<dbReference type="SUPFAM" id="SSF63817">
    <property type="entry name" value="Sortase"/>
    <property type="match status" value="1"/>
</dbReference>
<keyword evidence="2" id="KW-0812">Transmembrane</keyword>
<dbReference type="GO" id="GO:0016787">
    <property type="term" value="F:hydrolase activity"/>
    <property type="evidence" value="ECO:0007669"/>
    <property type="project" value="UniProtKB-KW"/>
</dbReference>
<comment type="caution">
    <text evidence="3">The sequence shown here is derived from an EMBL/GenBank/DDBJ whole genome shotgun (WGS) entry which is preliminary data.</text>
</comment>
<dbReference type="Proteomes" id="UP000596739">
    <property type="component" value="Unassembled WGS sequence"/>
</dbReference>
<keyword evidence="1 3" id="KW-0378">Hydrolase</keyword>
<keyword evidence="2" id="KW-1133">Transmembrane helix</keyword>